<organism evidence="2">
    <name type="scientific">uncultured Solirubrobacterales bacterium</name>
    <dbReference type="NCBI Taxonomy" id="768556"/>
    <lineage>
        <taxon>Bacteria</taxon>
        <taxon>Bacillati</taxon>
        <taxon>Actinomycetota</taxon>
        <taxon>Thermoleophilia</taxon>
        <taxon>Solirubrobacterales</taxon>
        <taxon>environmental samples</taxon>
    </lineage>
</organism>
<dbReference type="AlphaFoldDB" id="A0A6J4SHA8"/>
<feature type="compositionally biased region" description="Basic and acidic residues" evidence="1">
    <location>
        <begin position="94"/>
        <end position="114"/>
    </location>
</feature>
<reference evidence="2" key="1">
    <citation type="submission" date="2020-02" db="EMBL/GenBank/DDBJ databases">
        <authorList>
            <person name="Meier V. D."/>
        </authorList>
    </citation>
    <scope>NUCLEOTIDE SEQUENCE</scope>
    <source>
        <strain evidence="2">AVDCRST_MAG45</strain>
    </source>
</reference>
<feature type="non-terminal residue" evidence="2">
    <location>
        <position position="1"/>
    </location>
</feature>
<proteinExistence type="predicted"/>
<feature type="region of interest" description="Disordered" evidence="1">
    <location>
        <begin position="232"/>
        <end position="271"/>
    </location>
</feature>
<feature type="compositionally biased region" description="Gly residues" evidence="1">
    <location>
        <begin position="237"/>
        <end position="246"/>
    </location>
</feature>
<dbReference type="EMBL" id="CADCVU010000088">
    <property type="protein sequence ID" value="CAA9495853.1"/>
    <property type="molecule type" value="Genomic_DNA"/>
</dbReference>
<feature type="compositionally biased region" description="Basic residues" evidence="1">
    <location>
        <begin position="83"/>
        <end position="93"/>
    </location>
</feature>
<feature type="region of interest" description="Disordered" evidence="1">
    <location>
        <begin position="1"/>
        <end position="200"/>
    </location>
</feature>
<feature type="compositionally biased region" description="Low complexity" evidence="1">
    <location>
        <begin position="142"/>
        <end position="160"/>
    </location>
</feature>
<gene>
    <name evidence="2" type="ORF">AVDCRST_MAG45-998</name>
</gene>
<evidence type="ECO:0000313" key="2">
    <source>
        <dbReference type="EMBL" id="CAA9495853.1"/>
    </source>
</evidence>
<feature type="compositionally biased region" description="Low complexity" evidence="1">
    <location>
        <begin position="247"/>
        <end position="271"/>
    </location>
</feature>
<protein>
    <submittedName>
        <fullName evidence="2">Uncharacterized protein</fullName>
    </submittedName>
</protein>
<feature type="non-terminal residue" evidence="2">
    <location>
        <position position="271"/>
    </location>
</feature>
<name>A0A6J4SHA8_9ACTN</name>
<feature type="compositionally biased region" description="Basic residues" evidence="1">
    <location>
        <begin position="36"/>
        <end position="61"/>
    </location>
</feature>
<evidence type="ECO:0000256" key="1">
    <source>
        <dbReference type="SAM" id="MobiDB-lite"/>
    </source>
</evidence>
<feature type="compositionally biased region" description="Low complexity" evidence="1">
    <location>
        <begin position="66"/>
        <end position="76"/>
    </location>
</feature>
<feature type="compositionally biased region" description="Basic and acidic residues" evidence="1">
    <location>
        <begin position="175"/>
        <end position="188"/>
    </location>
</feature>
<accession>A0A6J4SHA8</accession>
<sequence length="271" mass="28544">DRRPDRLPLGAAQARRAEAHLPRACRGGRGAASVRPRPRPLRRLARRHPLRRRGAPLRSRRPAGDPPLRLDLALPPDRLPGGRGRRGHRGRPRHAQDHPHPFARPHADLRRQGDGQRYLRRAGPGPDGARGRGGGDPRLWVRAPAQPVRGAGAGAPGARAHGARARRLPDAAARGGRDRPAPLDRDPQLGRGGGGHAHGVADHAAARDLLEPRADTALPADHAVLGLAGAGARTHGLGAGGAGGLGLRPLRPAGPGRRPRGLPTPGRRGRV</sequence>